<dbReference type="InterPro" id="IPR001424">
    <property type="entry name" value="SOD_Cu_Zn_dom"/>
</dbReference>
<name>A0A1T4N712_9ACTN</name>
<gene>
    <name evidence="4" type="ORF">SAMN02745673_01302</name>
</gene>
<dbReference type="STRING" id="1122192.SAMN02745673_01302"/>
<keyword evidence="5" id="KW-1185">Reference proteome</keyword>
<evidence type="ECO:0000256" key="1">
    <source>
        <dbReference type="ARBA" id="ARBA00010457"/>
    </source>
</evidence>
<proteinExistence type="inferred from homology"/>
<feature type="domain" description="Superoxide dismutase copper/zinc binding" evidence="3">
    <location>
        <begin position="88"/>
        <end position="210"/>
    </location>
</feature>
<dbReference type="PROSITE" id="PS51257">
    <property type="entry name" value="PROKAR_LIPOPROTEIN"/>
    <property type="match status" value="1"/>
</dbReference>
<dbReference type="InterPro" id="IPR036423">
    <property type="entry name" value="SOD-like_Cu/Zn_dom_sf"/>
</dbReference>
<protein>
    <submittedName>
        <fullName evidence="4">Superoxide dismutase, Cu-Zn family</fullName>
    </submittedName>
</protein>
<dbReference type="Gene3D" id="2.60.40.200">
    <property type="entry name" value="Superoxide dismutase, copper/zinc binding domain"/>
    <property type="match status" value="1"/>
</dbReference>
<reference evidence="4 5" key="1">
    <citation type="submission" date="2017-02" db="EMBL/GenBank/DDBJ databases">
        <authorList>
            <person name="Peterson S.W."/>
        </authorList>
    </citation>
    <scope>NUCLEOTIDE SEQUENCE [LARGE SCALE GENOMIC DNA]</scope>
    <source>
        <strain evidence="4 5">DSM 45154</strain>
    </source>
</reference>
<accession>A0A1T4N712</accession>
<comment type="similarity">
    <text evidence="1">Belongs to the Cu-Zn superoxide dismutase family.</text>
</comment>
<dbReference type="GO" id="GO:0006801">
    <property type="term" value="P:superoxide metabolic process"/>
    <property type="evidence" value="ECO:0007669"/>
    <property type="project" value="InterPro"/>
</dbReference>
<evidence type="ECO:0000313" key="4">
    <source>
        <dbReference type="EMBL" id="SJZ74925.1"/>
    </source>
</evidence>
<feature type="region of interest" description="Disordered" evidence="2">
    <location>
        <begin position="111"/>
        <end position="153"/>
    </location>
</feature>
<evidence type="ECO:0000313" key="5">
    <source>
        <dbReference type="Proteomes" id="UP000190637"/>
    </source>
</evidence>
<organism evidence="4 5">
    <name type="scientific">Marinactinospora thermotolerans DSM 45154</name>
    <dbReference type="NCBI Taxonomy" id="1122192"/>
    <lineage>
        <taxon>Bacteria</taxon>
        <taxon>Bacillati</taxon>
        <taxon>Actinomycetota</taxon>
        <taxon>Actinomycetes</taxon>
        <taxon>Streptosporangiales</taxon>
        <taxon>Nocardiopsidaceae</taxon>
        <taxon>Marinactinospora</taxon>
    </lineage>
</organism>
<dbReference type="AlphaFoldDB" id="A0A1T4N712"/>
<dbReference type="EMBL" id="FUWS01000003">
    <property type="protein sequence ID" value="SJZ74925.1"/>
    <property type="molecule type" value="Genomic_DNA"/>
</dbReference>
<dbReference type="OrthoDB" id="3297424at2"/>
<dbReference type="RefSeq" id="WP_078760704.1">
    <property type="nucleotide sequence ID" value="NZ_FUWS01000003.1"/>
</dbReference>
<evidence type="ECO:0000256" key="2">
    <source>
        <dbReference type="SAM" id="MobiDB-lite"/>
    </source>
</evidence>
<dbReference type="SUPFAM" id="SSF49329">
    <property type="entry name" value="Cu,Zn superoxide dismutase-like"/>
    <property type="match status" value="1"/>
</dbReference>
<evidence type="ECO:0000259" key="3">
    <source>
        <dbReference type="Pfam" id="PF00080"/>
    </source>
</evidence>
<dbReference type="Pfam" id="PF00080">
    <property type="entry name" value="Sod_Cu"/>
    <property type="match status" value="1"/>
</dbReference>
<feature type="compositionally biased region" description="Polar residues" evidence="2">
    <location>
        <begin position="30"/>
        <end position="62"/>
    </location>
</feature>
<dbReference type="Proteomes" id="UP000190637">
    <property type="component" value="Unassembled WGS sequence"/>
</dbReference>
<sequence>MRTSPAVISLALSSLLLSGCGGGEQEPTRETTNTPQATGQSPGQPTAQQTTAASPRPTSISETFEAYSAGAAAVTYDEEAVPAGSRVEVNTEAEDGGTAFTLRVSGLQPDRDYGAHVHTKPCGAAPDDSGPHYQNEEDPQQPSTDPKYANPDNEVWLDFTTDADGSAEVDTEVDWVPRQGEANSIVIHAEHTHTEPGHAGQAGDRLACVNVPF</sequence>
<dbReference type="GO" id="GO:0046872">
    <property type="term" value="F:metal ion binding"/>
    <property type="evidence" value="ECO:0007669"/>
    <property type="project" value="InterPro"/>
</dbReference>
<feature type="region of interest" description="Disordered" evidence="2">
    <location>
        <begin position="18"/>
        <end position="65"/>
    </location>
</feature>